<dbReference type="RefSeq" id="WP_073594536.1">
    <property type="nucleotide sequence ID" value="NZ_MRCE01000015.1"/>
</dbReference>
<dbReference type="AlphaFoldDB" id="A0A1U7IHG2"/>
<evidence type="ECO:0000313" key="1">
    <source>
        <dbReference type="EMBL" id="OKH36571.1"/>
    </source>
</evidence>
<gene>
    <name evidence="1" type="ORF">NIES2119_16190</name>
</gene>
<name>A0A1U7IHG2_9CYAN</name>
<comment type="caution">
    <text evidence="1">The sequence shown here is derived from an EMBL/GenBank/DDBJ whole genome shotgun (WGS) entry which is preliminary data.</text>
</comment>
<accession>A0A1U7IHG2</accession>
<dbReference type="OrthoDB" id="515375at2"/>
<evidence type="ECO:0000313" key="2">
    <source>
        <dbReference type="Proteomes" id="UP000185860"/>
    </source>
</evidence>
<proteinExistence type="predicted"/>
<protein>
    <submittedName>
        <fullName evidence="1">Uncharacterized protein</fullName>
    </submittedName>
</protein>
<reference evidence="1 2" key="1">
    <citation type="submission" date="2016-11" db="EMBL/GenBank/DDBJ databases">
        <title>Draft Genome Sequences of Nine Cyanobacterial Strains from Diverse Habitats.</title>
        <authorList>
            <person name="Zhu T."/>
            <person name="Hou S."/>
            <person name="Lu X."/>
            <person name="Hess W.R."/>
        </authorList>
    </citation>
    <scope>NUCLEOTIDE SEQUENCE [LARGE SCALE GENOMIC DNA]</scope>
    <source>
        <strain evidence="1 2">IAM M-71</strain>
    </source>
</reference>
<dbReference type="Proteomes" id="UP000185860">
    <property type="component" value="Unassembled WGS sequence"/>
</dbReference>
<dbReference type="EMBL" id="MRCE01000015">
    <property type="protein sequence ID" value="OKH36571.1"/>
    <property type="molecule type" value="Genomic_DNA"/>
</dbReference>
<sequence>MTIRKLTLEISESLYQKLAHIANLNEESIEHTAIWSILTSLPYLTTKAEKLKGMLDNITDENLHSEIDLGN</sequence>
<organism evidence="1 2">
    <name type="scientific">[Phormidium ambiguum] IAM M-71</name>
    <dbReference type="NCBI Taxonomy" id="454136"/>
    <lineage>
        <taxon>Bacteria</taxon>
        <taxon>Bacillati</taxon>
        <taxon>Cyanobacteriota</taxon>
        <taxon>Cyanophyceae</taxon>
        <taxon>Oscillatoriophycideae</taxon>
        <taxon>Aerosakkonematales</taxon>
        <taxon>Aerosakkonemataceae</taxon>
        <taxon>Floridanema</taxon>
    </lineage>
</organism>